<evidence type="ECO:0000313" key="1">
    <source>
        <dbReference type="EMBL" id="GIF04663.1"/>
    </source>
</evidence>
<name>A0A919N576_9ACTN</name>
<keyword evidence="2" id="KW-1185">Reference proteome</keyword>
<comment type="caution">
    <text evidence="1">The sequence shown here is derived from an EMBL/GenBank/DDBJ whole genome shotgun (WGS) entry which is preliminary data.</text>
</comment>
<protein>
    <submittedName>
        <fullName evidence="1">Uncharacterized protein</fullName>
    </submittedName>
</protein>
<organism evidence="1 2">
    <name type="scientific">Actinoplanes siamensis</name>
    <dbReference type="NCBI Taxonomy" id="1223317"/>
    <lineage>
        <taxon>Bacteria</taxon>
        <taxon>Bacillati</taxon>
        <taxon>Actinomycetota</taxon>
        <taxon>Actinomycetes</taxon>
        <taxon>Micromonosporales</taxon>
        <taxon>Micromonosporaceae</taxon>
        <taxon>Actinoplanes</taxon>
    </lineage>
</organism>
<sequence length="82" mass="8469">MVRLSLEGEIVRVRGEGVGTGAAVYRGGIAGAGRCRMGRGPGVVGGRAGAASGAAWRTVCATPAGTGAGWWRPRYLRRFIRP</sequence>
<reference evidence="1" key="1">
    <citation type="submission" date="2021-01" db="EMBL/GenBank/DDBJ databases">
        <title>Whole genome shotgun sequence of Actinoplanes siamensis NBRC 109076.</title>
        <authorList>
            <person name="Komaki H."/>
            <person name="Tamura T."/>
        </authorList>
    </citation>
    <scope>NUCLEOTIDE SEQUENCE</scope>
    <source>
        <strain evidence="1">NBRC 109076</strain>
    </source>
</reference>
<gene>
    <name evidence="1" type="ORF">Asi03nite_22010</name>
</gene>
<dbReference type="AlphaFoldDB" id="A0A919N576"/>
<dbReference type="EMBL" id="BOMW01000020">
    <property type="protein sequence ID" value="GIF04663.1"/>
    <property type="molecule type" value="Genomic_DNA"/>
</dbReference>
<accession>A0A919N576</accession>
<proteinExistence type="predicted"/>
<dbReference type="Proteomes" id="UP000629619">
    <property type="component" value="Unassembled WGS sequence"/>
</dbReference>
<evidence type="ECO:0000313" key="2">
    <source>
        <dbReference type="Proteomes" id="UP000629619"/>
    </source>
</evidence>